<keyword evidence="7" id="KW-0862">Zinc</keyword>
<evidence type="ECO:0000256" key="5">
    <source>
        <dbReference type="ARBA" id="ARBA00022737"/>
    </source>
</evidence>
<keyword evidence="4" id="KW-0479">Metal-binding</keyword>
<dbReference type="PRINTS" id="PR00138">
    <property type="entry name" value="MATRIXIN"/>
</dbReference>
<keyword evidence="5" id="KW-0677">Repeat</keyword>
<dbReference type="PANTHER" id="PTHR10201:SF323">
    <property type="entry name" value="MATRIX METALLOPROTEINASE-21"/>
    <property type="match status" value="1"/>
</dbReference>
<feature type="domain" description="Peptidase metallopeptidase" evidence="12">
    <location>
        <begin position="243"/>
        <end position="408"/>
    </location>
</feature>
<comment type="similarity">
    <text evidence="2">Belongs to the peptidase M10A family.</text>
</comment>
<evidence type="ECO:0000259" key="12">
    <source>
        <dbReference type="SMART" id="SM00235"/>
    </source>
</evidence>
<evidence type="ECO:0000256" key="11">
    <source>
        <dbReference type="SAM" id="SignalP"/>
    </source>
</evidence>
<keyword evidence="11" id="KW-0732">Signal</keyword>
<evidence type="ECO:0000256" key="6">
    <source>
        <dbReference type="ARBA" id="ARBA00022801"/>
    </source>
</evidence>
<keyword evidence="3" id="KW-0645">Protease</keyword>
<evidence type="ECO:0000256" key="10">
    <source>
        <dbReference type="PROSITE-ProRule" id="PRU01011"/>
    </source>
</evidence>
<evidence type="ECO:0000256" key="3">
    <source>
        <dbReference type="ARBA" id="ARBA00022670"/>
    </source>
</evidence>
<feature type="signal peptide" evidence="11">
    <location>
        <begin position="1"/>
        <end position="26"/>
    </location>
</feature>
<feature type="repeat" description="Hemopexin" evidence="10">
    <location>
        <begin position="466"/>
        <end position="516"/>
    </location>
</feature>
<dbReference type="GeneID" id="106475706"/>
<dbReference type="SUPFAM" id="SSF55486">
    <property type="entry name" value="Metalloproteases ('zincins'), catalytic domain"/>
    <property type="match status" value="1"/>
</dbReference>
<feature type="repeat" description="Hemopexin" evidence="10">
    <location>
        <begin position="525"/>
        <end position="576"/>
    </location>
</feature>
<name>A0ABM1C000_LIMPO</name>
<dbReference type="SMART" id="SM00235">
    <property type="entry name" value="ZnMc"/>
    <property type="match status" value="1"/>
</dbReference>
<proteinExistence type="inferred from homology"/>
<dbReference type="CDD" id="cd00094">
    <property type="entry name" value="HX"/>
    <property type="match status" value="1"/>
</dbReference>
<gene>
    <name evidence="14" type="primary">LOC106475706</name>
</gene>
<feature type="repeat" description="Hemopexin" evidence="10">
    <location>
        <begin position="410"/>
        <end position="465"/>
    </location>
</feature>
<dbReference type="Gene3D" id="2.110.10.10">
    <property type="entry name" value="Hemopexin-like domain"/>
    <property type="match status" value="2"/>
</dbReference>
<dbReference type="InterPro" id="IPR036365">
    <property type="entry name" value="PGBD-like_sf"/>
</dbReference>
<feature type="chain" id="PRO_5046685867" evidence="11">
    <location>
        <begin position="27"/>
        <end position="641"/>
    </location>
</feature>
<dbReference type="Gene3D" id="3.40.390.10">
    <property type="entry name" value="Collagenase (Catalytic Domain)"/>
    <property type="match status" value="1"/>
</dbReference>
<accession>A0ABM1C000</accession>
<dbReference type="Pfam" id="PF00045">
    <property type="entry name" value="Hemopexin"/>
    <property type="match status" value="3"/>
</dbReference>
<keyword evidence="6" id="KW-0378">Hydrolase</keyword>
<reference evidence="14" key="1">
    <citation type="submission" date="2025-08" db="UniProtKB">
        <authorList>
            <consortium name="RefSeq"/>
        </authorList>
    </citation>
    <scope>IDENTIFICATION</scope>
    <source>
        <tissue evidence="14">Muscle</tissue>
    </source>
</reference>
<feature type="repeat" description="Hemopexin" evidence="10">
    <location>
        <begin position="583"/>
        <end position="636"/>
    </location>
</feature>
<evidence type="ECO:0000256" key="4">
    <source>
        <dbReference type="ARBA" id="ARBA00022723"/>
    </source>
</evidence>
<dbReference type="InterPro" id="IPR036375">
    <property type="entry name" value="Hemopexin-like_dom_sf"/>
</dbReference>
<dbReference type="CDD" id="cd04278">
    <property type="entry name" value="ZnMc_MMP"/>
    <property type="match status" value="1"/>
</dbReference>
<dbReference type="SUPFAM" id="SSF47090">
    <property type="entry name" value="PGBD-like"/>
    <property type="match status" value="1"/>
</dbReference>
<comment type="cofactor">
    <cofactor evidence="1">
        <name>Zn(2+)</name>
        <dbReference type="ChEBI" id="CHEBI:29105"/>
    </cofactor>
</comment>
<dbReference type="InterPro" id="IPR033739">
    <property type="entry name" value="M10A_MMP"/>
</dbReference>
<dbReference type="RefSeq" id="XP_013791836.2">
    <property type="nucleotide sequence ID" value="XM_013936382.2"/>
</dbReference>
<dbReference type="PROSITE" id="PS51642">
    <property type="entry name" value="HEMOPEXIN_2"/>
    <property type="match status" value="4"/>
</dbReference>
<dbReference type="InterPro" id="IPR000585">
    <property type="entry name" value="Hemopexin-like_dom"/>
</dbReference>
<evidence type="ECO:0000313" key="14">
    <source>
        <dbReference type="RefSeq" id="XP_013791836.2"/>
    </source>
</evidence>
<evidence type="ECO:0000256" key="7">
    <source>
        <dbReference type="ARBA" id="ARBA00022833"/>
    </source>
</evidence>
<dbReference type="Pfam" id="PF00413">
    <property type="entry name" value="Peptidase_M10"/>
    <property type="match status" value="1"/>
</dbReference>
<dbReference type="Proteomes" id="UP000694941">
    <property type="component" value="Unplaced"/>
</dbReference>
<sequence length="641" mass="75238">MIEIPMPEASFVIMLCLLVRIPVSRTEEVFHLRDRHHYLRYRTFNDKNLITSKEKAEDILAKYGYLKCGSRRQKRSVFPGFFHILPEVGSRFKPYRACTRSDLENAIKNYQKTYNTPQTGRLDAGTLQIMSESRCGNSDDESAAVPFQPMQLGLRSGYPPVKRFKREVPKLTLALHDLIMTPSRKPFTRLAPSTSTQFSFSKRRRWMKDYIEQIESGVFDRKLEKMHEYIQSRRKKRSLHNVERYAFNSEVVTWRLVESGYSNQLTINTQRGALALAFRMWAEVIPLQFQEDTLSPINNVDILIAFGRGDHQNCPNHFDGFGGQLSHAVKITGNSEIHVDDDEHLTVASDRGTNLVKVASHEVGHALGMLHTSRNYSIMYAIYSQVIPNNNFELGWEDRKSVQQMYGTCEGRFDTVFDWVRRRPDGQLIYNTYFFRDNHYWMYENRFNRTRYGDPLPINPEWKGIPNNIDGFVHVWTYLQDKSYFFKGRYYYLYDSINDRVAPGYPRTISSDFRNIQGSKSPRIPDNIDSVFFDQRNTVLYFFKGKYVYAYDVERGSEGCCLPGYPREIYLEFPSTDPKSKLPLNLDAVYYSYSDRSMYFFKGKYYWKNRAFNPLDRRRRNAIVGPKLISSKWYDICDTEV</sequence>
<organism evidence="13 14">
    <name type="scientific">Limulus polyphemus</name>
    <name type="common">Atlantic horseshoe crab</name>
    <dbReference type="NCBI Taxonomy" id="6850"/>
    <lineage>
        <taxon>Eukaryota</taxon>
        <taxon>Metazoa</taxon>
        <taxon>Ecdysozoa</taxon>
        <taxon>Arthropoda</taxon>
        <taxon>Chelicerata</taxon>
        <taxon>Merostomata</taxon>
        <taxon>Xiphosura</taxon>
        <taxon>Limulidae</taxon>
        <taxon>Limulus</taxon>
    </lineage>
</organism>
<dbReference type="PANTHER" id="PTHR10201">
    <property type="entry name" value="MATRIX METALLOPROTEINASE"/>
    <property type="match status" value="1"/>
</dbReference>
<dbReference type="SMART" id="SM00120">
    <property type="entry name" value="HX"/>
    <property type="match status" value="4"/>
</dbReference>
<keyword evidence="8" id="KW-0482">Metalloprotease</keyword>
<dbReference type="InterPro" id="IPR006026">
    <property type="entry name" value="Peptidase_Metallo"/>
</dbReference>
<evidence type="ECO:0000256" key="1">
    <source>
        <dbReference type="ARBA" id="ARBA00001947"/>
    </source>
</evidence>
<evidence type="ECO:0000256" key="8">
    <source>
        <dbReference type="ARBA" id="ARBA00023049"/>
    </source>
</evidence>
<dbReference type="InterPro" id="IPR001818">
    <property type="entry name" value="Pept_M10_metallopeptidase"/>
</dbReference>
<dbReference type="InterPro" id="IPR024079">
    <property type="entry name" value="MetalloPept_cat_dom_sf"/>
</dbReference>
<dbReference type="InterPro" id="IPR018487">
    <property type="entry name" value="Hemopexin-like_repeat"/>
</dbReference>
<dbReference type="SUPFAM" id="SSF50923">
    <property type="entry name" value="Hemopexin-like domain"/>
    <property type="match status" value="1"/>
</dbReference>
<evidence type="ECO:0000313" key="13">
    <source>
        <dbReference type="Proteomes" id="UP000694941"/>
    </source>
</evidence>
<keyword evidence="9" id="KW-0865">Zymogen</keyword>
<evidence type="ECO:0000256" key="2">
    <source>
        <dbReference type="ARBA" id="ARBA00010370"/>
    </source>
</evidence>
<evidence type="ECO:0000256" key="9">
    <source>
        <dbReference type="ARBA" id="ARBA00023145"/>
    </source>
</evidence>
<keyword evidence="13" id="KW-1185">Reference proteome</keyword>
<protein>
    <submittedName>
        <fullName evidence="14">Matrix metalloproteinase-21-like</fullName>
    </submittedName>
</protein>
<dbReference type="InterPro" id="IPR021190">
    <property type="entry name" value="Pept_M10A"/>
</dbReference>